<dbReference type="InterPro" id="IPR002659">
    <property type="entry name" value="Glyco_trans_31"/>
</dbReference>
<evidence type="ECO:0000256" key="6">
    <source>
        <dbReference type="ARBA" id="ARBA00022968"/>
    </source>
</evidence>
<evidence type="ECO:0000256" key="9">
    <source>
        <dbReference type="ARBA" id="ARBA00023136"/>
    </source>
</evidence>
<keyword evidence="6" id="KW-0735">Signal-anchor</keyword>
<dbReference type="Proteomes" id="UP001303046">
    <property type="component" value="Unassembled WGS sequence"/>
</dbReference>
<name>A0ABR1E0M4_NECAM</name>
<sequence>MFLRSRLTMPGIPQAYLLSLTTILLYLELRESSFECLGRIRMAQKATLGYNPMFILAPGQNFCNIHSYLVIYQTKYDFTILFPTGLSSDTTVNEDVKKEHRKYGDILQADFIDTYRNLTFKTYAHSRYVSQNCMNVRAVLKVDDDVAWNLVLMFGYLSRTDPQENTLHCRTLDDVFSTGLVGREAGVIFKPLLLNMDTKDYRPFLNGSVIAQYLNQTDDFTSLMYSLKSGNYSPVSLTLL</sequence>
<dbReference type="PANTHER" id="PTHR11214">
    <property type="entry name" value="BETA-1,3-N-ACETYLGLUCOSAMINYLTRANSFERASE"/>
    <property type="match status" value="1"/>
</dbReference>
<evidence type="ECO:0000313" key="11">
    <source>
        <dbReference type="EMBL" id="KAK6756232.1"/>
    </source>
</evidence>
<keyword evidence="4" id="KW-0808">Transferase</keyword>
<evidence type="ECO:0000256" key="3">
    <source>
        <dbReference type="ARBA" id="ARBA00022676"/>
    </source>
</evidence>
<accession>A0ABR1E0M4</accession>
<reference evidence="11 12" key="1">
    <citation type="submission" date="2023-08" db="EMBL/GenBank/DDBJ databases">
        <title>A Necator americanus chromosomal reference genome.</title>
        <authorList>
            <person name="Ilik V."/>
            <person name="Petrzelkova K.J."/>
            <person name="Pardy F."/>
            <person name="Fuh T."/>
            <person name="Niatou-Singa F.S."/>
            <person name="Gouil Q."/>
            <person name="Baker L."/>
            <person name="Ritchie M.E."/>
            <person name="Jex A.R."/>
            <person name="Gazzola D."/>
            <person name="Li H."/>
            <person name="Toshio Fujiwara R."/>
            <person name="Zhan B."/>
            <person name="Aroian R.V."/>
            <person name="Pafco B."/>
            <person name="Schwarz E.M."/>
        </authorList>
    </citation>
    <scope>NUCLEOTIDE SEQUENCE [LARGE SCALE GENOMIC DNA]</scope>
    <source>
        <strain evidence="11 12">Aroian</strain>
        <tissue evidence="11">Whole animal</tissue>
    </source>
</reference>
<dbReference type="PANTHER" id="PTHR11214:SF3">
    <property type="entry name" value="BETA-1,3-GALACTOSYLTRANSFERASE 6"/>
    <property type="match status" value="1"/>
</dbReference>
<keyword evidence="5" id="KW-0812">Transmembrane</keyword>
<protein>
    <recommendedName>
        <fullName evidence="10">Hexosyltransferase</fullName>
        <ecNumber evidence="10">2.4.1.-</ecNumber>
    </recommendedName>
</protein>
<evidence type="ECO:0000256" key="2">
    <source>
        <dbReference type="ARBA" id="ARBA00008661"/>
    </source>
</evidence>
<dbReference type="Pfam" id="PF01762">
    <property type="entry name" value="Galactosyl_T"/>
    <property type="match status" value="1"/>
</dbReference>
<dbReference type="EMBL" id="JAVFWL010000005">
    <property type="protein sequence ID" value="KAK6756232.1"/>
    <property type="molecule type" value="Genomic_DNA"/>
</dbReference>
<evidence type="ECO:0000256" key="5">
    <source>
        <dbReference type="ARBA" id="ARBA00022692"/>
    </source>
</evidence>
<evidence type="ECO:0000256" key="7">
    <source>
        <dbReference type="ARBA" id="ARBA00022989"/>
    </source>
</evidence>
<keyword evidence="7" id="KW-1133">Transmembrane helix</keyword>
<keyword evidence="12" id="KW-1185">Reference proteome</keyword>
<evidence type="ECO:0000313" key="12">
    <source>
        <dbReference type="Proteomes" id="UP001303046"/>
    </source>
</evidence>
<comment type="similarity">
    <text evidence="2 10">Belongs to the glycosyltransferase 31 family.</text>
</comment>
<keyword evidence="9" id="KW-0472">Membrane</keyword>
<dbReference type="EC" id="2.4.1.-" evidence="10"/>
<evidence type="ECO:0000256" key="10">
    <source>
        <dbReference type="RuleBase" id="RU363063"/>
    </source>
</evidence>
<keyword evidence="3 10" id="KW-0328">Glycosyltransferase</keyword>
<evidence type="ECO:0000256" key="8">
    <source>
        <dbReference type="ARBA" id="ARBA00023034"/>
    </source>
</evidence>
<proteinExistence type="inferred from homology"/>
<evidence type="ECO:0000256" key="1">
    <source>
        <dbReference type="ARBA" id="ARBA00004323"/>
    </source>
</evidence>
<comment type="subcellular location">
    <subcellularLocation>
        <location evidence="1 10">Golgi apparatus membrane</location>
        <topology evidence="1 10">Single-pass type II membrane protein</topology>
    </subcellularLocation>
</comment>
<evidence type="ECO:0000256" key="4">
    <source>
        <dbReference type="ARBA" id="ARBA00022679"/>
    </source>
</evidence>
<comment type="caution">
    <text evidence="11">The sequence shown here is derived from an EMBL/GenBank/DDBJ whole genome shotgun (WGS) entry which is preliminary data.</text>
</comment>
<gene>
    <name evidence="11" type="primary">Necator_chrV.g19352</name>
    <name evidence="11" type="ORF">RB195_014560</name>
</gene>
<keyword evidence="8 10" id="KW-0333">Golgi apparatus</keyword>
<organism evidence="11 12">
    <name type="scientific">Necator americanus</name>
    <name type="common">Human hookworm</name>
    <dbReference type="NCBI Taxonomy" id="51031"/>
    <lineage>
        <taxon>Eukaryota</taxon>
        <taxon>Metazoa</taxon>
        <taxon>Ecdysozoa</taxon>
        <taxon>Nematoda</taxon>
        <taxon>Chromadorea</taxon>
        <taxon>Rhabditida</taxon>
        <taxon>Rhabditina</taxon>
        <taxon>Rhabditomorpha</taxon>
        <taxon>Strongyloidea</taxon>
        <taxon>Ancylostomatidae</taxon>
        <taxon>Bunostominae</taxon>
        <taxon>Necator</taxon>
    </lineage>
</organism>